<accession>A0A9X7Z6S0</accession>
<proteinExistence type="inferred from homology"/>
<dbReference type="AlphaFoldDB" id="A0A9X7Z6S0"/>
<dbReference type="EMBL" id="CP071182">
    <property type="protein sequence ID" value="QSO47657.1"/>
    <property type="molecule type" value="Genomic_DNA"/>
</dbReference>
<dbReference type="PANTHER" id="PTHR30543">
    <property type="entry name" value="CHROMATE REDUCTASE"/>
    <property type="match status" value="1"/>
</dbReference>
<dbReference type="GO" id="GO:0005829">
    <property type="term" value="C:cytosol"/>
    <property type="evidence" value="ECO:0007669"/>
    <property type="project" value="TreeGrafter"/>
</dbReference>
<feature type="domain" description="NADPH-dependent FMN reductase-like" evidence="2">
    <location>
        <begin position="6"/>
        <end position="150"/>
    </location>
</feature>
<dbReference type="PANTHER" id="PTHR30543:SF21">
    <property type="entry name" value="NAD(P)H-DEPENDENT FMN REDUCTASE LOT6"/>
    <property type="match status" value="1"/>
</dbReference>
<dbReference type="Pfam" id="PF03358">
    <property type="entry name" value="FMN_red"/>
    <property type="match status" value="1"/>
</dbReference>
<dbReference type="InterPro" id="IPR029039">
    <property type="entry name" value="Flavoprotein-like_sf"/>
</dbReference>
<dbReference type="InterPro" id="IPR005025">
    <property type="entry name" value="FMN_Rdtase-like_dom"/>
</dbReference>
<dbReference type="Gene3D" id="3.40.50.360">
    <property type="match status" value="1"/>
</dbReference>
<dbReference type="Proteomes" id="UP000663505">
    <property type="component" value="Chromosome"/>
</dbReference>
<reference evidence="3 4" key="1">
    <citation type="submission" date="2021-02" db="EMBL/GenBank/DDBJ databases">
        <title>Alicyclobacillus curvatus sp. nov. and Alicyclobacillus mengziensis sp. nov., two acidophilic bacteria isolated from acid mine drainage.</title>
        <authorList>
            <person name="Huang Y."/>
        </authorList>
    </citation>
    <scope>NUCLEOTIDE SEQUENCE [LARGE SCALE GENOMIC DNA]</scope>
    <source>
        <strain evidence="3 4">S30H14</strain>
    </source>
</reference>
<protein>
    <submittedName>
        <fullName evidence="3">NAD(P)H-dependent oxidoreductase</fullName>
    </submittedName>
</protein>
<dbReference type="GO" id="GO:0016491">
    <property type="term" value="F:oxidoreductase activity"/>
    <property type="evidence" value="ECO:0007669"/>
    <property type="project" value="InterPro"/>
</dbReference>
<dbReference type="SUPFAM" id="SSF52218">
    <property type="entry name" value="Flavoproteins"/>
    <property type="match status" value="1"/>
</dbReference>
<evidence type="ECO:0000259" key="2">
    <source>
        <dbReference type="Pfam" id="PF03358"/>
    </source>
</evidence>
<dbReference type="InterPro" id="IPR050712">
    <property type="entry name" value="NAD(P)H-dep_reductase"/>
</dbReference>
<dbReference type="GO" id="GO:0010181">
    <property type="term" value="F:FMN binding"/>
    <property type="evidence" value="ECO:0007669"/>
    <property type="project" value="TreeGrafter"/>
</dbReference>
<dbReference type="RefSeq" id="WP_206657001.1">
    <property type="nucleotide sequence ID" value="NZ_CP071182.1"/>
</dbReference>
<comment type="similarity">
    <text evidence="1">Belongs to the azoreductase type 2 family.</text>
</comment>
<sequence length="187" mass="20337">MSESLTIVGIAGSLRAQSYNRQLLAAAGELLPNDVRFILADISNVPLYNEDLESALPEAVVTLKQTVESADGVIFATPEYNGSIPGVLKNVIDWLTRPRGQSSLNGKPAGIIGGTTGMFGAVNAQMHLRHILPLLNMYVIPQPLVLISQIQNKLDAAGHLTDETSQKFLQQHLDRLVSVARRMKNEQ</sequence>
<evidence type="ECO:0000313" key="3">
    <source>
        <dbReference type="EMBL" id="QSO47657.1"/>
    </source>
</evidence>
<organism evidence="3 4">
    <name type="scientific">Alicyclobacillus mengziensis</name>
    <dbReference type="NCBI Taxonomy" id="2931921"/>
    <lineage>
        <taxon>Bacteria</taxon>
        <taxon>Bacillati</taxon>
        <taxon>Bacillota</taxon>
        <taxon>Bacilli</taxon>
        <taxon>Bacillales</taxon>
        <taxon>Alicyclobacillaceae</taxon>
        <taxon>Alicyclobacillus</taxon>
    </lineage>
</organism>
<evidence type="ECO:0000256" key="1">
    <source>
        <dbReference type="ARBA" id="ARBA00009428"/>
    </source>
</evidence>
<name>A0A9X7Z6S0_9BACL</name>
<dbReference type="KEGG" id="afx:JZ786_00935"/>
<evidence type="ECO:0000313" key="4">
    <source>
        <dbReference type="Proteomes" id="UP000663505"/>
    </source>
</evidence>
<gene>
    <name evidence="3" type="ORF">JZ786_00935</name>
</gene>
<keyword evidence="4" id="KW-1185">Reference proteome</keyword>